<comment type="subcellular location">
    <subcellularLocation>
        <location evidence="1 9">Cytoplasm</location>
    </subcellularLocation>
</comment>
<dbReference type="SUPFAM" id="SSF50249">
    <property type="entry name" value="Nucleic acid-binding proteins"/>
    <property type="match status" value="1"/>
</dbReference>
<dbReference type="Proteomes" id="UP001238088">
    <property type="component" value="Unassembled WGS sequence"/>
</dbReference>
<dbReference type="GO" id="GO:0050560">
    <property type="term" value="F:aspartate-tRNA(Asn) ligase activity"/>
    <property type="evidence" value="ECO:0007669"/>
    <property type="project" value="UniProtKB-EC"/>
</dbReference>
<dbReference type="PROSITE" id="PS50862">
    <property type="entry name" value="AA_TRNA_LIGASE_II"/>
    <property type="match status" value="1"/>
</dbReference>
<evidence type="ECO:0000256" key="9">
    <source>
        <dbReference type="HAMAP-Rule" id="MF_02075"/>
    </source>
</evidence>
<keyword evidence="7 9" id="KW-0648">Protein biosynthesis</keyword>
<dbReference type="InterPro" id="IPR004365">
    <property type="entry name" value="NA-bd_OB_tRNA"/>
</dbReference>
<dbReference type="Gene3D" id="2.40.50.140">
    <property type="entry name" value="Nucleic acid-binding proteins"/>
    <property type="match status" value="1"/>
</dbReference>
<evidence type="ECO:0000256" key="4">
    <source>
        <dbReference type="ARBA" id="ARBA00022598"/>
    </source>
</evidence>
<feature type="binding site" evidence="9">
    <location>
        <position position="360"/>
    </location>
    <ligand>
        <name>ATP</name>
        <dbReference type="ChEBI" id="CHEBI:30616"/>
    </ligand>
</feature>
<dbReference type="SUPFAM" id="SSF55681">
    <property type="entry name" value="Class II aaRS and biotin synthetases"/>
    <property type="match status" value="1"/>
</dbReference>
<protein>
    <recommendedName>
        <fullName evidence="9">Aspartate--tRNA(Asp/Asn) ligase</fullName>
        <ecNumber evidence="9">6.1.1.23</ecNumber>
    </recommendedName>
    <alternativeName>
        <fullName evidence="9">Aspartyl-tRNA synthetase</fullName>
        <shortName evidence="9">AspRS</shortName>
    </alternativeName>
    <alternativeName>
        <fullName evidence="9">Non-discriminating aspartyl-tRNA synthetase</fullName>
        <shortName evidence="9">ND-AspRS</shortName>
    </alternativeName>
</protein>
<feature type="binding site" evidence="9">
    <location>
        <position position="363"/>
    </location>
    <ligand>
        <name>L-aspartate</name>
        <dbReference type="ChEBI" id="CHEBI:29991"/>
    </ligand>
</feature>
<feature type="domain" description="Aminoacyl-transfer RNA synthetases class-II family profile" evidence="10">
    <location>
        <begin position="137"/>
        <end position="437"/>
    </location>
</feature>
<keyword evidence="5 9" id="KW-0547">Nucleotide-binding</keyword>
<evidence type="ECO:0000256" key="6">
    <source>
        <dbReference type="ARBA" id="ARBA00022840"/>
    </source>
</evidence>
<feature type="binding site" evidence="9">
    <location>
        <position position="170"/>
    </location>
    <ligand>
        <name>L-aspartate</name>
        <dbReference type="ChEBI" id="CHEBI:29991"/>
    </ligand>
</feature>
<dbReference type="InterPro" id="IPR045864">
    <property type="entry name" value="aa-tRNA-synth_II/BPL/LPL"/>
</dbReference>
<evidence type="ECO:0000256" key="2">
    <source>
        <dbReference type="ARBA" id="ARBA00005312"/>
    </source>
</evidence>
<dbReference type="InterPro" id="IPR012340">
    <property type="entry name" value="NA-bd_OB-fold"/>
</dbReference>
<dbReference type="InterPro" id="IPR004364">
    <property type="entry name" value="Aa-tRNA-synt_II"/>
</dbReference>
<feature type="region of interest" description="Aspartate" evidence="9">
    <location>
        <begin position="192"/>
        <end position="195"/>
    </location>
</feature>
<dbReference type="RefSeq" id="WP_307478306.1">
    <property type="nucleotide sequence ID" value="NZ_JAUSUB010000029.1"/>
</dbReference>
<evidence type="ECO:0000259" key="10">
    <source>
        <dbReference type="PROSITE" id="PS50862"/>
    </source>
</evidence>
<dbReference type="InterPro" id="IPR006195">
    <property type="entry name" value="aa-tRNA-synth_II"/>
</dbReference>
<accession>A0ABU0ANR2</accession>
<dbReference type="InterPro" id="IPR004523">
    <property type="entry name" value="Asp-tRNA_synthase_2"/>
</dbReference>
<feature type="binding site" evidence="9">
    <location>
        <position position="367"/>
    </location>
    <ligand>
        <name>L-aspartate</name>
        <dbReference type="ChEBI" id="CHEBI:29991"/>
    </ligand>
</feature>
<evidence type="ECO:0000256" key="1">
    <source>
        <dbReference type="ARBA" id="ARBA00004496"/>
    </source>
</evidence>
<dbReference type="NCBIfam" id="TIGR00458">
    <property type="entry name" value="aspS_nondisc"/>
    <property type="match status" value="1"/>
</dbReference>
<evidence type="ECO:0000256" key="7">
    <source>
        <dbReference type="ARBA" id="ARBA00022917"/>
    </source>
</evidence>
<feature type="binding site" evidence="9">
    <location>
        <position position="214"/>
    </location>
    <ligand>
        <name>L-aspartate</name>
        <dbReference type="ChEBI" id="CHEBI:29991"/>
    </ligand>
</feature>
<organism evidence="11 12">
    <name type="scientific">Cytobacillus purgationiresistens</name>
    <dbReference type="NCBI Taxonomy" id="863449"/>
    <lineage>
        <taxon>Bacteria</taxon>
        <taxon>Bacillati</taxon>
        <taxon>Bacillota</taxon>
        <taxon>Bacilli</taxon>
        <taxon>Bacillales</taxon>
        <taxon>Bacillaceae</taxon>
        <taxon>Cytobacillus</taxon>
    </lineage>
</organism>
<reference evidence="11 12" key="1">
    <citation type="submission" date="2023-07" db="EMBL/GenBank/DDBJ databases">
        <title>Genomic Encyclopedia of Type Strains, Phase IV (KMG-IV): sequencing the most valuable type-strain genomes for metagenomic binning, comparative biology and taxonomic classification.</title>
        <authorList>
            <person name="Goeker M."/>
        </authorList>
    </citation>
    <scope>NUCLEOTIDE SEQUENCE [LARGE SCALE GENOMIC DNA]</scope>
    <source>
        <strain evidence="11 12">DSM 23494</strain>
    </source>
</reference>
<dbReference type="InterPro" id="IPR002312">
    <property type="entry name" value="Asp/Asn-tRNA-synth_IIb"/>
</dbReference>
<comment type="subunit">
    <text evidence="9">Homodimer.</text>
</comment>
<comment type="caution">
    <text evidence="11">The sequence shown here is derived from an EMBL/GenBank/DDBJ whole genome shotgun (WGS) entry which is preliminary data.</text>
</comment>
<dbReference type="Pfam" id="PF01336">
    <property type="entry name" value="tRNA_anti-codon"/>
    <property type="match status" value="1"/>
</dbReference>
<keyword evidence="4 9" id="KW-0436">Ligase</keyword>
<dbReference type="HAMAP" id="MF_02075">
    <property type="entry name" value="Asp_tRNA_synth_type2"/>
    <property type="match status" value="1"/>
</dbReference>
<comment type="similarity">
    <text evidence="2 9">Belongs to the class-II aminoacyl-tRNA synthetase family. Type 2 subfamily.</text>
</comment>
<dbReference type="PANTHER" id="PTHR43450">
    <property type="entry name" value="ASPARTYL-TRNA SYNTHETASE"/>
    <property type="match status" value="1"/>
</dbReference>
<evidence type="ECO:0000256" key="8">
    <source>
        <dbReference type="ARBA" id="ARBA00023146"/>
    </source>
</evidence>
<sequence length="437" mass="49685">MENYQKQSAYRVMCSEVNRCVGQRINLQGWVHRIRQLGKIAFLHIRDRSGIIQCVLEGEWAQKSLSLESVVAVKGEVVAAEKSPGGFEVIVQSLEVLNQSESPLPFEVNKDRLNVNLDTMLDHRVLSLRNQQEQVTFKVQSVLAGAFRDYLTGQGFMQIFTPKIVAAGAEGGANVFSIEYFEQKAYLAQSPQFYKQMMVGAGYERVFEIAPVYRAEEHNTSRHLNEYTSLDLEMGFIASEEELMNLEEDMLRYMLQAVRVNCREELKIIKVEVPEIGSIPRLTVAEAQQILQEQYGKSSPKGDLDPEGERLICHYFEEKENSAFVFLTRYPREIRPMYAMPAADNAEETASFDLLFKGLEITTGGQRIHNHKQLIESIKGRGMNPESFSNYTDVFKYGMPPHGGLAIGLERLTSKLLDQTNVRLSSAFPRDRHRLTP</sequence>
<dbReference type="NCBIfam" id="NF003483">
    <property type="entry name" value="PRK05159.1"/>
    <property type="match status" value="1"/>
</dbReference>
<keyword evidence="8 9" id="KW-0030">Aminoacyl-tRNA synthetase</keyword>
<evidence type="ECO:0000313" key="12">
    <source>
        <dbReference type="Proteomes" id="UP001238088"/>
    </source>
</evidence>
<feature type="binding site" evidence="9">
    <location>
        <begin position="214"/>
        <end position="216"/>
    </location>
    <ligand>
        <name>ATP</name>
        <dbReference type="ChEBI" id="CHEBI:30616"/>
    </ligand>
</feature>
<feature type="binding site" evidence="9">
    <location>
        <begin position="222"/>
        <end position="224"/>
    </location>
    <ligand>
        <name>ATP</name>
        <dbReference type="ChEBI" id="CHEBI:30616"/>
    </ligand>
</feature>
<comment type="function">
    <text evidence="9">Aspartyl-tRNA synthetase with relaxed tRNA specificity since it is able to aspartylate not only its cognate tRNA(Asp) but also tRNA(Asn). Reaction proceeds in two steps: L-aspartate is first activated by ATP to form Asp-AMP and then transferred to the acceptor end of tRNA(Asp/Asn).</text>
</comment>
<dbReference type="CDD" id="cd00776">
    <property type="entry name" value="AsxRS_core"/>
    <property type="match status" value="1"/>
</dbReference>
<evidence type="ECO:0000256" key="3">
    <source>
        <dbReference type="ARBA" id="ARBA00022490"/>
    </source>
</evidence>
<feature type="site" description="Important for tRNA non-discrimination" evidence="9">
    <location>
        <position position="84"/>
    </location>
</feature>
<keyword evidence="3 9" id="KW-0963">Cytoplasm</keyword>
<dbReference type="PRINTS" id="PR01042">
    <property type="entry name" value="TRNASYNTHASP"/>
</dbReference>
<keyword evidence="6 9" id="KW-0067">ATP-binding</keyword>
<gene>
    <name evidence="9" type="primary">aspS</name>
    <name evidence="11" type="ORF">J2S17_004723</name>
</gene>
<feature type="binding site" evidence="9">
    <location>
        <begin position="408"/>
        <end position="411"/>
    </location>
    <ligand>
        <name>ATP</name>
        <dbReference type="ChEBI" id="CHEBI:30616"/>
    </ligand>
</feature>
<dbReference type="Pfam" id="PF00152">
    <property type="entry name" value="tRNA-synt_2"/>
    <property type="match status" value="1"/>
</dbReference>
<dbReference type="EMBL" id="JAUSUB010000029">
    <property type="protein sequence ID" value="MDQ0272830.1"/>
    <property type="molecule type" value="Genomic_DNA"/>
</dbReference>
<proteinExistence type="inferred from homology"/>
<dbReference type="Gene3D" id="3.30.930.10">
    <property type="entry name" value="Bira Bifunctional Protein, Domain 2"/>
    <property type="match status" value="1"/>
</dbReference>
<name>A0ABU0ANR2_9BACI</name>
<comment type="catalytic activity">
    <reaction evidence="9">
        <text>tRNA(Asx) + L-aspartate + ATP = L-aspartyl-tRNA(Asx) + AMP + diphosphate</text>
        <dbReference type="Rhea" id="RHEA:18349"/>
        <dbReference type="Rhea" id="RHEA-COMP:9710"/>
        <dbReference type="Rhea" id="RHEA-COMP:9711"/>
        <dbReference type="ChEBI" id="CHEBI:29991"/>
        <dbReference type="ChEBI" id="CHEBI:30616"/>
        <dbReference type="ChEBI" id="CHEBI:33019"/>
        <dbReference type="ChEBI" id="CHEBI:78442"/>
        <dbReference type="ChEBI" id="CHEBI:78516"/>
        <dbReference type="ChEBI" id="CHEBI:456215"/>
        <dbReference type="EC" id="6.1.1.23"/>
    </reaction>
</comment>
<evidence type="ECO:0000313" key="11">
    <source>
        <dbReference type="EMBL" id="MDQ0272830.1"/>
    </source>
</evidence>
<evidence type="ECO:0000256" key="5">
    <source>
        <dbReference type="ARBA" id="ARBA00022741"/>
    </source>
</evidence>
<keyword evidence="12" id="KW-1185">Reference proteome</keyword>
<dbReference type="PANTHER" id="PTHR43450:SF1">
    <property type="entry name" value="ASPARTATE--TRNA LIGASE, CYTOPLASMIC"/>
    <property type="match status" value="1"/>
</dbReference>
<dbReference type="EC" id="6.1.1.23" evidence="9"/>